<dbReference type="RefSeq" id="WP_005215160.1">
    <property type="nucleotide sequence ID" value="NZ_KB850089.1"/>
</dbReference>
<dbReference type="EMBL" id="APRP01000011">
    <property type="protein sequence ID" value="ENX03610.1"/>
    <property type="molecule type" value="Genomic_DNA"/>
</dbReference>
<dbReference type="Proteomes" id="UP000013248">
    <property type="component" value="Unassembled WGS sequence"/>
</dbReference>
<dbReference type="NCBIfam" id="TIGR01641">
    <property type="entry name" value="phageSPP1_gp7"/>
    <property type="match status" value="1"/>
</dbReference>
<comment type="caution">
    <text evidence="2">The sequence shown here is derived from an EMBL/GenBank/DDBJ whole genome shotgun (WGS) entry which is preliminary data.</text>
</comment>
<dbReference type="HOGENOM" id="CLU_087548_0_0_6"/>
<dbReference type="eggNOG" id="COG2369">
    <property type="taxonomic scope" value="Bacteria"/>
</dbReference>
<accession>N9NNQ8</accession>
<dbReference type="PATRIC" id="fig|1217705.3.peg.670"/>
<organism evidence="2 3">
    <name type="scientific">Acinetobacter modestus</name>
    <dbReference type="NCBI Taxonomy" id="1776740"/>
    <lineage>
        <taxon>Bacteria</taxon>
        <taxon>Pseudomonadati</taxon>
        <taxon>Pseudomonadota</taxon>
        <taxon>Gammaproteobacteria</taxon>
        <taxon>Moraxellales</taxon>
        <taxon>Moraxellaceae</taxon>
        <taxon>Acinetobacter</taxon>
    </lineage>
</organism>
<evidence type="ECO:0000259" key="1">
    <source>
        <dbReference type="Pfam" id="PF04233"/>
    </source>
</evidence>
<protein>
    <recommendedName>
        <fullName evidence="1">Phage head morphogenesis domain-containing protein</fullName>
    </recommendedName>
</protein>
<dbReference type="Pfam" id="PF04233">
    <property type="entry name" value="Phage_Mu_F"/>
    <property type="match status" value="1"/>
</dbReference>
<proteinExistence type="predicted"/>
<feature type="domain" description="Phage head morphogenesis" evidence="1">
    <location>
        <begin position="126"/>
        <end position="235"/>
    </location>
</feature>
<dbReference type="InterPro" id="IPR006528">
    <property type="entry name" value="Phage_head_morphogenesis_dom"/>
</dbReference>
<evidence type="ECO:0000313" key="3">
    <source>
        <dbReference type="Proteomes" id="UP000013248"/>
    </source>
</evidence>
<reference evidence="2 3" key="1">
    <citation type="submission" date="2013-02" db="EMBL/GenBank/DDBJ databases">
        <title>The Genome Sequence of Acinetobacter sp. ANC 3862.</title>
        <authorList>
            <consortium name="The Broad Institute Genome Sequencing Platform"/>
            <consortium name="The Broad Institute Genome Sequencing Center for Infectious Disease"/>
            <person name="Cerqueira G."/>
            <person name="Feldgarden M."/>
            <person name="Courvalin P."/>
            <person name="Perichon B."/>
            <person name="Grillot-Courvalin C."/>
            <person name="Clermont D."/>
            <person name="Rocha E."/>
            <person name="Yoon E.-J."/>
            <person name="Nemec A."/>
            <person name="Walker B."/>
            <person name="Young S.K."/>
            <person name="Zeng Q."/>
            <person name="Gargeya S."/>
            <person name="Fitzgerald M."/>
            <person name="Haas B."/>
            <person name="Abouelleil A."/>
            <person name="Alvarado L."/>
            <person name="Arachchi H.M."/>
            <person name="Berlin A.M."/>
            <person name="Chapman S.B."/>
            <person name="Dewar J."/>
            <person name="Goldberg J."/>
            <person name="Griggs A."/>
            <person name="Gujja S."/>
            <person name="Hansen M."/>
            <person name="Howarth C."/>
            <person name="Imamovic A."/>
            <person name="Larimer J."/>
            <person name="McCowan C."/>
            <person name="Murphy C."/>
            <person name="Neiman D."/>
            <person name="Pearson M."/>
            <person name="Priest M."/>
            <person name="Roberts A."/>
            <person name="Saif S."/>
            <person name="Shea T."/>
            <person name="Sisk P."/>
            <person name="Sykes S."/>
            <person name="Wortman J."/>
            <person name="Nusbaum C."/>
            <person name="Birren B."/>
        </authorList>
    </citation>
    <scope>NUCLEOTIDE SEQUENCE [LARGE SCALE GENOMIC DNA]</scope>
    <source>
        <strain evidence="2 3">ANC 3862</strain>
    </source>
</reference>
<sequence length="244" mass="27562">MEVNRHTPNRARKVELKYGRQLRQISSYIDSIIKGFNVDDQNTYPSIITALRRYAESLDVWAHHAAGRVLTDVALRDEKTWMIYTKDMSKGLRDQIRNTDLGAVYQKLLAEQVTLIKSLPLEAANRVQDLATRSLIEGGRSSEISGLIMATGHVTKSRANTIARTEVSRASSMFTEVRAKSIGSNGYIWRDSGDGDVRHDHHLLNGQFIPWDSPPIVDRKRGTRAHAGCIYNCRCYPEPVIPEE</sequence>
<dbReference type="STRING" id="1217705.F900_00704"/>
<evidence type="ECO:0000313" key="2">
    <source>
        <dbReference type="EMBL" id="ENX03610.1"/>
    </source>
</evidence>
<dbReference type="AlphaFoldDB" id="N9NNQ8"/>
<name>N9NNQ8_9GAMM</name>
<gene>
    <name evidence="2" type="ORF">F900_00704</name>
</gene>